<dbReference type="EMBL" id="FNFU01000011">
    <property type="protein sequence ID" value="SDK72267.1"/>
    <property type="molecule type" value="Genomic_DNA"/>
</dbReference>
<keyword evidence="3 4" id="KW-0012">Acyltransferase</keyword>
<dbReference type="Gene3D" id="3.40.47.10">
    <property type="match status" value="2"/>
</dbReference>
<evidence type="ECO:0000256" key="5">
    <source>
        <dbReference type="SAM" id="MobiDB-lite"/>
    </source>
</evidence>
<sequence length="451" mass="45451">MSGLSGSGGDGAPAGVHDTDARAVRRNAGDAPPAQRRAARAAGNLTGAALTGAALTGAAASGADREPVVVLGRRTAFARRNGVFGRILADELLSPVLSAVVAAVGIPAADIDDVIIGNAVGGGGNVARLAALAAGLPSRVPGMTIDRQCGSGLEAIVLACRLVASGAGSAYLAGGVESCSTAPLRAHRLTSTPGHADFFDRVRFSPDEVGDPDMGVAAENVADRFGITRERQDAYALRSHRLAGVAQDTGALAGEIVPVHAEAGLVSADEGPRRSLTAELLRRFPPVFRPGGTVTAGNSCADADGAVVVLVTSRRVADSLGLTGYLRFVDSAVTGTDPNHLGIAGAEAARLVLDRQNVASADLARIEFNEAFAAQVLASMDILGIPEERANLQGGALAVGHPFGASGALLVLRLLTQGRASGRAGELSLSAVSIAGGLGVAALWRWDGTAR</sequence>
<evidence type="ECO:0000313" key="8">
    <source>
        <dbReference type="EMBL" id="SDK72267.1"/>
    </source>
</evidence>
<dbReference type="InterPro" id="IPR020613">
    <property type="entry name" value="Thiolase_CS"/>
</dbReference>
<feature type="domain" description="Thiolase C-terminal" evidence="7">
    <location>
        <begin position="327"/>
        <end position="443"/>
    </location>
</feature>
<evidence type="ECO:0000256" key="2">
    <source>
        <dbReference type="ARBA" id="ARBA00022679"/>
    </source>
</evidence>
<dbReference type="PIRSF" id="PIRSF000429">
    <property type="entry name" value="Ac-CoA_Ac_transf"/>
    <property type="match status" value="1"/>
</dbReference>
<organism evidence="8 9">
    <name type="scientific">Cryobacterium psychrotolerans</name>
    <dbReference type="NCBI Taxonomy" id="386301"/>
    <lineage>
        <taxon>Bacteria</taxon>
        <taxon>Bacillati</taxon>
        <taxon>Actinomycetota</taxon>
        <taxon>Actinomycetes</taxon>
        <taxon>Micrococcales</taxon>
        <taxon>Microbacteriaceae</taxon>
        <taxon>Cryobacterium</taxon>
    </lineage>
</organism>
<dbReference type="Proteomes" id="UP000198701">
    <property type="component" value="Unassembled WGS sequence"/>
</dbReference>
<proteinExistence type="inferred from homology"/>
<dbReference type="GO" id="GO:0003988">
    <property type="term" value="F:acetyl-CoA C-acyltransferase activity"/>
    <property type="evidence" value="ECO:0007669"/>
    <property type="project" value="TreeGrafter"/>
</dbReference>
<dbReference type="InterPro" id="IPR020617">
    <property type="entry name" value="Thiolase_C"/>
</dbReference>
<name>A0A1G9E847_9MICO</name>
<dbReference type="PROSITE" id="PS00737">
    <property type="entry name" value="THIOLASE_2"/>
    <property type="match status" value="1"/>
</dbReference>
<dbReference type="GO" id="GO:0006635">
    <property type="term" value="P:fatty acid beta-oxidation"/>
    <property type="evidence" value="ECO:0007669"/>
    <property type="project" value="TreeGrafter"/>
</dbReference>
<dbReference type="InterPro" id="IPR020616">
    <property type="entry name" value="Thiolase_N"/>
</dbReference>
<dbReference type="InterPro" id="IPR016039">
    <property type="entry name" value="Thiolase-like"/>
</dbReference>
<evidence type="ECO:0000313" key="9">
    <source>
        <dbReference type="Proteomes" id="UP000198701"/>
    </source>
</evidence>
<evidence type="ECO:0000256" key="3">
    <source>
        <dbReference type="ARBA" id="ARBA00023315"/>
    </source>
</evidence>
<dbReference type="PANTHER" id="PTHR43853:SF3">
    <property type="entry name" value="ACETYL-COA C-ACETYLTRANSFERASE YHFS-RELATED"/>
    <property type="match status" value="1"/>
</dbReference>
<gene>
    <name evidence="8" type="ORF">SAMN05216282_11169</name>
</gene>
<dbReference type="Pfam" id="PF02803">
    <property type="entry name" value="Thiolase_C"/>
    <property type="match status" value="1"/>
</dbReference>
<dbReference type="SUPFAM" id="SSF53901">
    <property type="entry name" value="Thiolase-like"/>
    <property type="match status" value="2"/>
</dbReference>
<reference evidence="8 9" key="1">
    <citation type="submission" date="2016-10" db="EMBL/GenBank/DDBJ databases">
        <authorList>
            <person name="de Groot N.N."/>
        </authorList>
    </citation>
    <scope>NUCLEOTIDE SEQUENCE [LARGE SCALE GENOMIC DNA]</scope>
    <source>
        <strain evidence="8 9">CGMCC 1.5382</strain>
    </source>
</reference>
<dbReference type="RefSeq" id="WP_241986940.1">
    <property type="nucleotide sequence ID" value="NZ_FNFU01000011.1"/>
</dbReference>
<dbReference type="NCBIfam" id="TIGR01930">
    <property type="entry name" value="AcCoA-C-Actrans"/>
    <property type="match status" value="1"/>
</dbReference>
<comment type="similarity">
    <text evidence="1 4">Belongs to the thiolase-like superfamily. Thiolase family.</text>
</comment>
<feature type="compositionally biased region" description="Gly residues" evidence="5">
    <location>
        <begin position="1"/>
        <end position="12"/>
    </location>
</feature>
<evidence type="ECO:0000256" key="4">
    <source>
        <dbReference type="RuleBase" id="RU003557"/>
    </source>
</evidence>
<dbReference type="AlphaFoldDB" id="A0A1G9E847"/>
<dbReference type="InterPro" id="IPR002155">
    <property type="entry name" value="Thiolase"/>
</dbReference>
<dbReference type="CDD" id="cd00751">
    <property type="entry name" value="thiolase"/>
    <property type="match status" value="1"/>
</dbReference>
<dbReference type="GO" id="GO:0005737">
    <property type="term" value="C:cytoplasm"/>
    <property type="evidence" value="ECO:0007669"/>
    <property type="project" value="UniProtKB-ARBA"/>
</dbReference>
<keyword evidence="9" id="KW-1185">Reference proteome</keyword>
<feature type="region of interest" description="Disordered" evidence="5">
    <location>
        <begin position="1"/>
        <end position="21"/>
    </location>
</feature>
<dbReference type="Pfam" id="PF00108">
    <property type="entry name" value="Thiolase_N"/>
    <property type="match status" value="1"/>
</dbReference>
<keyword evidence="2 4" id="KW-0808">Transferase</keyword>
<evidence type="ECO:0000256" key="1">
    <source>
        <dbReference type="ARBA" id="ARBA00010982"/>
    </source>
</evidence>
<accession>A0A1G9E847</accession>
<protein>
    <submittedName>
        <fullName evidence="8">Acetyl-CoA C-acetyltransferase</fullName>
    </submittedName>
</protein>
<dbReference type="STRING" id="386301.SAMN05216282_11169"/>
<dbReference type="InterPro" id="IPR050215">
    <property type="entry name" value="Thiolase-like_sf_Thiolase"/>
</dbReference>
<evidence type="ECO:0000259" key="6">
    <source>
        <dbReference type="Pfam" id="PF00108"/>
    </source>
</evidence>
<dbReference type="PANTHER" id="PTHR43853">
    <property type="entry name" value="3-KETOACYL-COA THIOLASE, PEROXISOMAL"/>
    <property type="match status" value="1"/>
</dbReference>
<evidence type="ECO:0000259" key="7">
    <source>
        <dbReference type="Pfam" id="PF02803"/>
    </source>
</evidence>
<feature type="domain" description="Thiolase N-terminal" evidence="6">
    <location>
        <begin position="68"/>
        <end position="314"/>
    </location>
</feature>
<dbReference type="GO" id="GO:0010124">
    <property type="term" value="P:phenylacetate catabolic process"/>
    <property type="evidence" value="ECO:0007669"/>
    <property type="project" value="TreeGrafter"/>
</dbReference>